<dbReference type="EC" id="2.7.1.144" evidence="6"/>
<dbReference type="PATRIC" id="fig|1432562.3.peg.1955"/>
<dbReference type="InterPro" id="IPR017583">
    <property type="entry name" value="Tagatose/fructose_Pkinase"/>
</dbReference>
<dbReference type="NCBIfam" id="TIGR03168">
    <property type="entry name" value="1-PFK"/>
    <property type="match status" value="1"/>
</dbReference>
<evidence type="ECO:0000259" key="7">
    <source>
        <dbReference type="Pfam" id="PF00294"/>
    </source>
</evidence>
<evidence type="ECO:0000256" key="5">
    <source>
        <dbReference type="ARBA" id="ARBA00022840"/>
    </source>
</evidence>
<comment type="similarity">
    <text evidence="6">Belongs to the carbohydrate kinase PfkB family. LacC subfamily.</text>
</comment>
<gene>
    <name evidence="8" type="ORF">WN59_09860</name>
</gene>
<evidence type="ECO:0000256" key="1">
    <source>
        <dbReference type="ARBA" id="ARBA00005380"/>
    </source>
</evidence>
<dbReference type="GO" id="GO:0005988">
    <property type="term" value="P:lactose metabolic process"/>
    <property type="evidence" value="ECO:0007669"/>
    <property type="project" value="UniProtKB-KW"/>
</dbReference>
<dbReference type="PANTHER" id="PTHR46566">
    <property type="entry name" value="1-PHOSPHOFRUCTOKINASE-RELATED"/>
    <property type="match status" value="1"/>
</dbReference>
<organism evidence="8 9">
    <name type="scientific">Salinicoccus sediminis</name>
    <dbReference type="NCBI Taxonomy" id="1432562"/>
    <lineage>
        <taxon>Bacteria</taxon>
        <taxon>Bacillati</taxon>
        <taxon>Bacillota</taxon>
        <taxon>Bacilli</taxon>
        <taxon>Bacillales</taxon>
        <taxon>Staphylococcaceae</taxon>
        <taxon>Salinicoccus</taxon>
    </lineage>
</organism>
<evidence type="ECO:0000256" key="6">
    <source>
        <dbReference type="PIRNR" id="PIRNR000535"/>
    </source>
</evidence>
<dbReference type="EMBL" id="LAYZ01000024">
    <property type="protein sequence ID" value="KKK33903.1"/>
    <property type="molecule type" value="Genomic_DNA"/>
</dbReference>
<reference evidence="8 9" key="1">
    <citation type="submission" date="2015-04" db="EMBL/GenBank/DDBJ databases">
        <title>Taxonomic description and genome sequence of Salinicoccus sediminis sp. nov., a novel hyper halotolerant bacterium isolated from marine sediment.</title>
        <authorList>
            <person name="Mathan Kumar R."/>
            <person name="Kaur G."/>
            <person name="Kumar N."/>
            <person name="Kumar A."/>
            <person name="Singh N.K."/>
            <person name="Kaur N."/>
            <person name="Mayilraj S."/>
        </authorList>
    </citation>
    <scope>NUCLEOTIDE SEQUENCE [LARGE SCALE GENOMIC DNA]</scope>
    <source>
        <strain evidence="8 9">SV-16</strain>
    </source>
</reference>
<evidence type="ECO:0000313" key="9">
    <source>
        <dbReference type="Proteomes" id="UP000034287"/>
    </source>
</evidence>
<dbReference type="GO" id="GO:0009024">
    <property type="term" value="F:tagatose-6-phosphate kinase activity"/>
    <property type="evidence" value="ECO:0007669"/>
    <property type="project" value="UniProtKB-EC"/>
</dbReference>
<comment type="caution">
    <text evidence="8">The sequence shown here is derived from an EMBL/GenBank/DDBJ whole genome shotgun (WGS) entry which is preliminary data.</text>
</comment>
<keyword evidence="3 6" id="KW-0547">Nucleotide-binding</keyword>
<comment type="pathway">
    <text evidence="6">Carbohydrate metabolism; D-tagatose 6-phosphate degradation; D-glyceraldehyde 3-phosphate and glycerone phosphate from D-tagatose 6-phosphate: step 1/2.</text>
</comment>
<dbReference type="PIRSF" id="PIRSF000535">
    <property type="entry name" value="1PFK/6PFK/LacC"/>
    <property type="match status" value="1"/>
</dbReference>
<dbReference type="AlphaFoldDB" id="A0A0M2SI04"/>
<keyword evidence="6" id="KW-0423">Lactose metabolism</keyword>
<dbReference type="RefSeq" id="WP_046516599.1">
    <property type="nucleotide sequence ID" value="NZ_LAYZ01000024.1"/>
</dbReference>
<dbReference type="OrthoDB" id="9801219at2"/>
<dbReference type="Pfam" id="PF00294">
    <property type="entry name" value="PfkB"/>
    <property type="match status" value="1"/>
</dbReference>
<dbReference type="GO" id="GO:0005524">
    <property type="term" value="F:ATP binding"/>
    <property type="evidence" value="ECO:0007669"/>
    <property type="project" value="UniProtKB-KW"/>
</dbReference>
<comment type="similarity">
    <text evidence="1">Belongs to the carbohydrate kinase pfkB family.</text>
</comment>
<dbReference type="GO" id="GO:0008443">
    <property type="term" value="F:phosphofructokinase activity"/>
    <property type="evidence" value="ECO:0007669"/>
    <property type="project" value="TreeGrafter"/>
</dbReference>
<dbReference type="Gene3D" id="3.40.1190.20">
    <property type="match status" value="1"/>
</dbReference>
<dbReference type="SUPFAM" id="SSF53613">
    <property type="entry name" value="Ribokinase-like"/>
    <property type="match status" value="1"/>
</dbReference>
<evidence type="ECO:0000313" key="8">
    <source>
        <dbReference type="EMBL" id="KKK33903.1"/>
    </source>
</evidence>
<keyword evidence="2 6" id="KW-0808">Transferase</keyword>
<dbReference type="STRING" id="1432562.WN59_09860"/>
<protein>
    <recommendedName>
        <fullName evidence="6">Tagatose-6-phosphate kinase</fullName>
        <ecNumber evidence="6">2.7.1.144</ecNumber>
    </recommendedName>
</protein>
<comment type="catalytic activity">
    <reaction evidence="6">
        <text>D-tagatofuranose 6-phosphate + ATP = D-tagatofuranose 1,6-bisphosphate + ADP + H(+)</text>
        <dbReference type="Rhea" id="RHEA:12420"/>
        <dbReference type="ChEBI" id="CHEBI:15378"/>
        <dbReference type="ChEBI" id="CHEBI:30616"/>
        <dbReference type="ChEBI" id="CHEBI:58694"/>
        <dbReference type="ChEBI" id="CHEBI:58695"/>
        <dbReference type="ChEBI" id="CHEBI:456216"/>
        <dbReference type="EC" id="2.7.1.144"/>
    </reaction>
</comment>
<keyword evidence="9" id="KW-1185">Reference proteome</keyword>
<name>A0A0M2SI04_9STAP</name>
<dbReference type="UniPathway" id="UPA00704">
    <property type="reaction ID" value="UER00715"/>
</dbReference>
<dbReference type="CDD" id="cd01164">
    <property type="entry name" value="FruK_PfkB_like"/>
    <property type="match status" value="1"/>
</dbReference>
<dbReference type="GO" id="GO:2001059">
    <property type="term" value="P:D-tagatose 6-phosphate catabolic process"/>
    <property type="evidence" value="ECO:0007669"/>
    <property type="project" value="UniProtKB-UniPathway"/>
</dbReference>
<evidence type="ECO:0000256" key="3">
    <source>
        <dbReference type="ARBA" id="ARBA00022741"/>
    </source>
</evidence>
<accession>A0A0M2SI04</accession>
<feature type="domain" description="Carbohydrate kinase PfkB" evidence="7">
    <location>
        <begin position="11"/>
        <end position="286"/>
    </location>
</feature>
<dbReference type="PANTHER" id="PTHR46566:SF1">
    <property type="entry name" value="1-PHOSPHOFRUCTOKINASE"/>
    <property type="match status" value="1"/>
</dbReference>
<proteinExistence type="inferred from homology"/>
<dbReference type="GO" id="GO:0005829">
    <property type="term" value="C:cytosol"/>
    <property type="evidence" value="ECO:0007669"/>
    <property type="project" value="TreeGrafter"/>
</dbReference>
<dbReference type="Proteomes" id="UP000034287">
    <property type="component" value="Unassembled WGS sequence"/>
</dbReference>
<keyword evidence="4" id="KW-0418">Kinase</keyword>
<keyword evidence="5 6" id="KW-0067">ATP-binding</keyword>
<dbReference type="InterPro" id="IPR011611">
    <property type="entry name" value="PfkB_dom"/>
</dbReference>
<dbReference type="InterPro" id="IPR029056">
    <property type="entry name" value="Ribokinase-like"/>
</dbReference>
<evidence type="ECO:0000256" key="4">
    <source>
        <dbReference type="ARBA" id="ARBA00022777"/>
    </source>
</evidence>
<evidence type="ECO:0000256" key="2">
    <source>
        <dbReference type="ARBA" id="ARBA00022679"/>
    </source>
</evidence>
<sequence length="306" mass="34523">MIYTITLNPAIDKIKYLEGNLKQEQNNRVEKNFIDLGGKATHVSAILQQLNQENIALGFAGDMNKEEFYRVLELYEIKHEYIEVRNESVRESIVVINNSGGSYMITEKGPIISKLDKKKLSHILEDKVKGGDIIVIAGSPPPTYSLQDFRELIKILKRNSVYIACDVAGEYLKAALEEKVDFVKPNEHELNVLYPGEEEIYEKFMKLSERVKNAVCSLGSEGAMYMTKDAIYQVKPPKVDILSDTGAGDSFVGGYIYGVSQNYSTRDCVKQGIIVSASKVQHYGSCKIDLNQFNYIENNIEILEVR</sequence>